<feature type="compositionally biased region" description="Basic residues" evidence="1">
    <location>
        <begin position="106"/>
        <end position="115"/>
    </location>
</feature>
<feature type="compositionally biased region" description="Low complexity" evidence="1">
    <location>
        <begin position="296"/>
        <end position="307"/>
    </location>
</feature>
<feature type="compositionally biased region" description="Polar residues" evidence="1">
    <location>
        <begin position="45"/>
        <end position="60"/>
    </location>
</feature>
<feature type="region of interest" description="Disordered" evidence="1">
    <location>
        <begin position="758"/>
        <end position="794"/>
    </location>
</feature>
<proteinExistence type="predicted"/>
<feature type="compositionally biased region" description="Low complexity" evidence="1">
    <location>
        <begin position="446"/>
        <end position="462"/>
    </location>
</feature>
<dbReference type="Proteomes" id="UP001169217">
    <property type="component" value="Unassembled WGS sequence"/>
</dbReference>
<accession>A0ABQ9PSK7</accession>
<feature type="compositionally biased region" description="Low complexity" evidence="1">
    <location>
        <begin position="700"/>
        <end position="710"/>
    </location>
</feature>
<feature type="region of interest" description="Disordered" evidence="1">
    <location>
        <begin position="518"/>
        <end position="537"/>
    </location>
</feature>
<feature type="region of interest" description="Disordered" evidence="1">
    <location>
        <begin position="270"/>
        <end position="398"/>
    </location>
</feature>
<sequence>MVNPNRWSWSAGPRRSSIRGDAVSSSQPLARSPDKPISCEVDVPNDQNLQGGGATSVSSRRLTKNRWSWRPDAAISVTLEDQPETTQGERQDREQNSEQVDTSASKSRRLSKLIKKTNAAPISASRPKRRPTSMIAPTSSSFGASPSYSHPASQAVLQHIAVEEDQDHSSHASPLPNQPATGVKNKLNRFLSRHITTRQVDKRAVLVQHQHQQTQGDPTPPPSGLQQEKQRPMPMQPPMRHRLQLHNPQNTLRASPAPPVAHIQTQGYTDNGRLVAPLPGLDENSQLQLPPATSRPATVTGPVPAAAQSLGTGTSPSLTAAPSADETGLLNRLMRRRLVSKDKDAHNKKTSIPAGNDHTSSSQGFDQQRATEQRETQTEPLLMNPLMLNPSHPTPAESETVLDARRGSLKSAVPRFLRPVTLPQQAPTNATQTAGAANSPKPKSPPRQQSTMQTSSSDTATQLKSRSKASFGKRFWSRSGANDFGEDNVTRTETPATASAPRTAYVPKHAAADFSRTTYTNTSRHNRHSFSFGSDPDNGAQALATITAASSRVNELEQPLHRQRTPSAETAEKRRSRDMSLSKYEAPPPHELHRRLEIVKSSEIEVVTTREPVAIDPLQQQHSLLQNASNTSSANGKAPARPHSRPLSSKRHSFNLVSDPYARDLTPPKSISPVEMEAPFDPPSQPEQQQAPPSAPPRPTSSHTRPPSRQETPSQESGSRELTDYERFVAEAEIAEREYHAQMWRNLARRSGHYGYSDNPWSTTRQADATAPAGAGQRNNKRSSAQYSTGAGKRASMMSFGAADDERNLISSSFYGEAPRKPSLSHSASVGADGKRGLRHQGSVSKRISDYIKPPKPSQQATYEDWPSGRANRRSVIAGISEY</sequence>
<feature type="compositionally biased region" description="Polar residues" evidence="1">
    <location>
        <begin position="422"/>
        <end position="436"/>
    </location>
</feature>
<name>A0ABQ9PSK7_9PEZI</name>
<dbReference type="EMBL" id="JARUPT010000249">
    <property type="protein sequence ID" value="KAK0374505.1"/>
    <property type="molecule type" value="Genomic_DNA"/>
</dbReference>
<evidence type="ECO:0000256" key="1">
    <source>
        <dbReference type="SAM" id="MobiDB-lite"/>
    </source>
</evidence>
<feature type="compositionally biased region" description="Basic and acidic residues" evidence="1">
    <location>
        <begin position="87"/>
        <end position="96"/>
    </location>
</feature>
<comment type="caution">
    <text evidence="2">The sequence shown here is derived from an EMBL/GenBank/DDBJ whole genome shotgun (WGS) entry which is preliminary data.</text>
</comment>
<feature type="compositionally biased region" description="Basic residues" evidence="1">
    <location>
        <begin position="640"/>
        <end position="653"/>
    </location>
</feature>
<feature type="region of interest" description="Disordered" evidence="1">
    <location>
        <begin position="1"/>
        <end position="184"/>
    </location>
</feature>
<evidence type="ECO:0000313" key="3">
    <source>
        <dbReference type="Proteomes" id="UP001169217"/>
    </source>
</evidence>
<feature type="region of interest" description="Disordered" evidence="1">
    <location>
        <begin position="415"/>
        <end position="509"/>
    </location>
</feature>
<reference evidence="2" key="1">
    <citation type="submission" date="2023-04" db="EMBL/GenBank/DDBJ databases">
        <title>Colletotrichum limetticola genome sequence.</title>
        <authorList>
            <person name="Baroncelli R."/>
        </authorList>
    </citation>
    <scope>NUCLEOTIDE SEQUENCE</scope>
    <source>
        <strain evidence="2">KLA-Anderson</strain>
    </source>
</reference>
<feature type="compositionally biased region" description="Polar residues" evidence="1">
    <location>
        <begin position="309"/>
        <end position="320"/>
    </location>
</feature>
<feature type="compositionally biased region" description="Polar residues" evidence="1">
    <location>
        <begin position="135"/>
        <end position="156"/>
    </location>
</feature>
<feature type="region of interest" description="Disordered" evidence="1">
    <location>
        <begin position="628"/>
        <end position="725"/>
    </location>
</feature>
<protein>
    <recommendedName>
        <fullName evidence="4">Proteophosphoglycan ppg4</fullName>
    </recommendedName>
</protein>
<keyword evidence="3" id="KW-1185">Reference proteome</keyword>
<feature type="region of interest" description="Disordered" evidence="1">
    <location>
        <begin position="813"/>
        <end position="871"/>
    </location>
</feature>
<feature type="compositionally biased region" description="Low complexity" evidence="1">
    <location>
        <begin position="378"/>
        <end position="390"/>
    </location>
</feature>
<feature type="region of interest" description="Disordered" evidence="1">
    <location>
        <begin position="207"/>
        <end position="238"/>
    </location>
</feature>
<feature type="region of interest" description="Disordered" evidence="1">
    <location>
        <begin position="552"/>
        <end position="593"/>
    </location>
</feature>
<feature type="compositionally biased region" description="Polar residues" evidence="1">
    <location>
        <begin position="357"/>
        <end position="366"/>
    </location>
</feature>
<gene>
    <name evidence="2" type="ORF">CLIM01_08138</name>
</gene>
<organism evidence="2 3">
    <name type="scientific">Colletotrichum limetticola</name>
    <dbReference type="NCBI Taxonomy" id="1209924"/>
    <lineage>
        <taxon>Eukaryota</taxon>
        <taxon>Fungi</taxon>
        <taxon>Dikarya</taxon>
        <taxon>Ascomycota</taxon>
        <taxon>Pezizomycotina</taxon>
        <taxon>Sordariomycetes</taxon>
        <taxon>Hypocreomycetidae</taxon>
        <taxon>Glomerellales</taxon>
        <taxon>Glomerellaceae</taxon>
        <taxon>Colletotrichum</taxon>
        <taxon>Colletotrichum acutatum species complex</taxon>
    </lineage>
</organism>
<evidence type="ECO:0000313" key="2">
    <source>
        <dbReference type="EMBL" id="KAK0374505.1"/>
    </source>
</evidence>
<evidence type="ECO:0008006" key="4">
    <source>
        <dbReference type="Google" id="ProtNLM"/>
    </source>
</evidence>
<feature type="compositionally biased region" description="Basic and acidic residues" evidence="1">
    <location>
        <begin position="570"/>
        <end position="580"/>
    </location>
</feature>